<evidence type="ECO:0000259" key="4">
    <source>
        <dbReference type="Pfam" id="PF03328"/>
    </source>
</evidence>
<keyword evidence="5" id="KW-0547">Nucleotide-binding</keyword>
<gene>
    <name evidence="5" type="ORF">ABT317_01965</name>
</gene>
<keyword evidence="3" id="KW-0460">Magnesium</keyword>
<dbReference type="PIRSF" id="PIRSF015582">
    <property type="entry name" value="Cit_lyase_B"/>
    <property type="match status" value="1"/>
</dbReference>
<evidence type="ECO:0000313" key="5">
    <source>
        <dbReference type="EMBL" id="MER6975839.1"/>
    </source>
</evidence>
<evidence type="ECO:0000313" key="6">
    <source>
        <dbReference type="Proteomes" id="UP001458415"/>
    </source>
</evidence>
<dbReference type="GO" id="GO:0016829">
    <property type="term" value="F:lyase activity"/>
    <property type="evidence" value="ECO:0007669"/>
    <property type="project" value="UniProtKB-KW"/>
</dbReference>
<evidence type="ECO:0000256" key="1">
    <source>
        <dbReference type="ARBA" id="ARBA00001946"/>
    </source>
</evidence>
<dbReference type="PANTHER" id="PTHR32308">
    <property type="entry name" value="LYASE BETA SUBUNIT, PUTATIVE (AFU_ORTHOLOGUE AFUA_4G13030)-RELATED"/>
    <property type="match status" value="1"/>
</dbReference>
<name>A0ABV1VV85_9ACTN</name>
<reference evidence="5 6" key="1">
    <citation type="submission" date="2024-06" db="EMBL/GenBank/DDBJ databases">
        <title>The Natural Products Discovery Center: Release of the First 8490 Sequenced Strains for Exploring Actinobacteria Biosynthetic Diversity.</title>
        <authorList>
            <person name="Kalkreuter E."/>
            <person name="Kautsar S.A."/>
            <person name="Yang D."/>
            <person name="Bader C.D."/>
            <person name="Teijaro C.N."/>
            <person name="Fluegel L."/>
            <person name="Davis C.M."/>
            <person name="Simpson J.R."/>
            <person name="Lauterbach L."/>
            <person name="Steele A.D."/>
            <person name="Gui C."/>
            <person name="Meng S."/>
            <person name="Li G."/>
            <person name="Viehrig K."/>
            <person name="Ye F."/>
            <person name="Su P."/>
            <person name="Kiefer A.F."/>
            <person name="Nichols A."/>
            <person name="Cepeda A.J."/>
            <person name="Yan W."/>
            <person name="Fan B."/>
            <person name="Jiang Y."/>
            <person name="Adhikari A."/>
            <person name="Zheng C.-J."/>
            <person name="Schuster L."/>
            <person name="Cowan T.M."/>
            <person name="Smanski M.J."/>
            <person name="Chevrette M.G."/>
            <person name="De Carvalho L.P.S."/>
            <person name="Shen B."/>
        </authorList>
    </citation>
    <scope>NUCLEOTIDE SEQUENCE [LARGE SCALE GENOMIC DNA]</scope>
    <source>
        <strain evidence="5 6">NPDC000634</strain>
    </source>
</reference>
<dbReference type="InterPro" id="IPR040442">
    <property type="entry name" value="Pyrv_kinase-like_dom_sf"/>
</dbReference>
<organism evidence="5 6">
    <name type="scientific">Streptomyces carpinensis</name>
    <dbReference type="NCBI Taxonomy" id="66369"/>
    <lineage>
        <taxon>Bacteria</taxon>
        <taxon>Bacillati</taxon>
        <taxon>Actinomycetota</taxon>
        <taxon>Actinomycetes</taxon>
        <taxon>Kitasatosporales</taxon>
        <taxon>Streptomycetaceae</taxon>
        <taxon>Streptomyces</taxon>
    </lineage>
</organism>
<dbReference type="InterPro" id="IPR015813">
    <property type="entry name" value="Pyrv/PenolPyrv_kinase-like_dom"/>
</dbReference>
<dbReference type="Pfam" id="PF03328">
    <property type="entry name" value="HpcH_HpaI"/>
    <property type="match status" value="1"/>
</dbReference>
<accession>A0ABV1VV85</accession>
<dbReference type="InterPro" id="IPR011206">
    <property type="entry name" value="Citrate_lyase_beta/mcl1/mcl2"/>
</dbReference>
<dbReference type="GO" id="GO:0005524">
    <property type="term" value="F:ATP binding"/>
    <property type="evidence" value="ECO:0007669"/>
    <property type="project" value="UniProtKB-KW"/>
</dbReference>
<keyword evidence="2" id="KW-0479">Metal-binding</keyword>
<sequence>MKPYRTVMFVPGHKVSWYTRAAEAGADAIVLDLEDSVPEAQKEQARELVAEGIPKLAADFPDLGILVRVNALGTQMTGLDLEAVVVPGLTGVFTPKVNNAVDLIRYDTLVDHFEAKAGVHGLEYIVPVETIHGIQNCEEIAAGSPRVGAMIGPTAEHADIARAVGFEWTPEGTESLFHRTKIMLATKAAGRHPLTALWERIRDLEGLEAFTRRSRGMGFRGQIVLHPSHVPVVNRVYTPDSEQIDFHRGLLETYREAAARGDGAVMYGDIHVDKAHADKAEEWLARVDELAGLNGGL</sequence>
<dbReference type="EMBL" id="JBEPCU010000012">
    <property type="protein sequence ID" value="MER6975839.1"/>
    <property type="molecule type" value="Genomic_DNA"/>
</dbReference>
<protein>
    <submittedName>
        <fullName evidence="5">CoA ester lyase</fullName>
    </submittedName>
</protein>
<keyword evidence="6" id="KW-1185">Reference proteome</keyword>
<dbReference type="SUPFAM" id="SSF51621">
    <property type="entry name" value="Phosphoenolpyruvate/pyruvate domain"/>
    <property type="match status" value="1"/>
</dbReference>
<keyword evidence="5" id="KW-0067">ATP-binding</keyword>
<keyword evidence="5" id="KW-0456">Lyase</keyword>
<dbReference type="PANTHER" id="PTHR32308:SF10">
    <property type="entry name" value="CITRATE LYASE SUBUNIT BETA"/>
    <property type="match status" value="1"/>
</dbReference>
<dbReference type="Gene3D" id="3.20.20.60">
    <property type="entry name" value="Phosphoenolpyruvate-binding domains"/>
    <property type="match status" value="1"/>
</dbReference>
<dbReference type="Proteomes" id="UP001458415">
    <property type="component" value="Unassembled WGS sequence"/>
</dbReference>
<comment type="caution">
    <text evidence="5">The sequence shown here is derived from an EMBL/GenBank/DDBJ whole genome shotgun (WGS) entry which is preliminary data.</text>
</comment>
<proteinExistence type="predicted"/>
<dbReference type="InterPro" id="IPR005000">
    <property type="entry name" value="Aldolase/citrate-lyase_domain"/>
</dbReference>
<feature type="domain" description="HpcH/HpaI aldolase/citrate lyase" evidence="4">
    <location>
        <begin position="5"/>
        <end position="227"/>
    </location>
</feature>
<dbReference type="RefSeq" id="WP_086730829.1">
    <property type="nucleotide sequence ID" value="NZ_MUBM01000455.1"/>
</dbReference>
<evidence type="ECO:0000256" key="3">
    <source>
        <dbReference type="ARBA" id="ARBA00022842"/>
    </source>
</evidence>
<evidence type="ECO:0000256" key="2">
    <source>
        <dbReference type="ARBA" id="ARBA00022723"/>
    </source>
</evidence>
<comment type="cofactor">
    <cofactor evidence="1">
        <name>Mg(2+)</name>
        <dbReference type="ChEBI" id="CHEBI:18420"/>
    </cofactor>
</comment>